<sequence length="210" mass="22882">MVNLTRIYTRTGDDGTTALGDFSRTPKTDPRLAAYADTNEANACLGVAVAAGGLREDLRTTLVRIQNELFDVGADLCLPLRETYDYPPLRVQQPWIDDLEADCDRYLAELQPLRSFILPGGSAGAAYLHVATTVVRRAERATWAAIEHYGTDLGVERGQGGVNPLTATYLNRLSDLLFVLARVANLPDGDILWQPGGGRVEAPKPRGSRD</sequence>
<name>A0A935IHV7_9MICO</name>
<comment type="pathway">
    <text evidence="1 14">Cofactor biosynthesis; adenosylcobalamin biosynthesis; adenosylcobalamin from cob(II)yrinate a,c-diamide: step 2/7.</text>
</comment>
<evidence type="ECO:0000256" key="10">
    <source>
        <dbReference type="ARBA" id="ARBA00033334"/>
    </source>
</evidence>
<evidence type="ECO:0000313" key="20">
    <source>
        <dbReference type="Proteomes" id="UP000726105"/>
    </source>
</evidence>
<keyword evidence="7 14" id="KW-0547">Nucleotide-binding</keyword>
<reference evidence="19 20" key="1">
    <citation type="submission" date="2020-10" db="EMBL/GenBank/DDBJ databases">
        <title>Connecting structure to function with the recovery of over 1000 high-quality activated sludge metagenome-assembled genomes encoding full-length rRNA genes using long-read sequencing.</title>
        <authorList>
            <person name="Singleton C.M."/>
            <person name="Petriglieri F."/>
            <person name="Kristensen J.M."/>
            <person name="Kirkegaard R.H."/>
            <person name="Michaelsen T.Y."/>
            <person name="Andersen M.H."/>
            <person name="Karst S.M."/>
            <person name="Dueholm M.S."/>
            <person name="Nielsen P.H."/>
            <person name="Albertsen M."/>
        </authorList>
    </citation>
    <scope>NUCLEOTIDE SEQUENCE [LARGE SCALE GENOMIC DNA]</scope>
    <source>
        <strain evidence="16">AalE_18-Q3-R2-46_BAT3C.188</strain>
        <strain evidence="17">Ega_18-Q3-R5-49_MAXAC.001</strain>
        <strain evidence="18">Ribe_18-Q3-R11-54_MAXAC.001</strain>
    </source>
</reference>
<keyword evidence="5 14" id="KW-0169">Cobalamin biosynthesis</keyword>
<evidence type="ECO:0000313" key="18">
    <source>
        <dbReference type="EMBL" id="MBL0005275.1"/>
    </source>
</evidence>
<keyword evidence="6 14" id="KW-0808">Transferase</keyword>
<evidence type="ECO:0000259" key="15">
    <source>
        <dbReference type="Pfam" id="PF01923"/>
    </source>
</evidence>
<evidence type="ECO:0000256" key="3">
    <source>
        <dbReference type="ARBA" id="ARBA00012454"/>
    </source>
</evidence>
<dbReference type="GO" id="GO:0005524">
    <property type="term" value="F:ATP binding"/>
    <property type="evidence" value="ECO:0007669"/>
    <property type="project" value="UniProtKB-UniRule"/>
</dbReference>
<dbReference type="PANTHER" id="PTHR12213">
    <property type="entry name" value="CORRINOID ADENOSYLTRANSFERASE"/>
    <property type="match status" value="1"/>
</dbReference>
<evidence type="ECO:0000256" key="1">
    <source>
        <dbReference type="ARBA" id="ARBA00005121"/>
    </source>
</evidence>
<dbReference type="AlphaFoldDB" id="A0A935IHV7"/>
<keyword evidence="8 14" id="KW-0067">ATP-binding</keyword>
<evidence type="ECO:0000256" key="9">
    <source>
        <dbReference type="ARBA" id="ARBA00031529"/>
    </source>
</evidence>
<evidence type="ECO:0000256" key="13">
    <source>
        <dbReference type="ARBA" id="ARBA00048692"/>
    </source>
</evidence>
<evidence type="ECO:0000256" key="4">
    <source>
        <dbReference type="ARBA" id="ARBA00020963"/>
    </source>
</evidence>
<protein>
    <recommendedName>
        <fullName evidence="4 14">Corrinoid adenosyltransferase</fullName>
        <ecNumber evidence="3 14">2.5.1.17</ecNumber>
    </recommendedName>
    <alternativeName>
        <fullName evidence="9 14">Cob(II)alamin adenosyltransferase</fullName>
    </alternativeName>
    <alternativeName>
        <fullName evidence="11 14">Cob(II)yrinic acid a,c-diamide adenosyltransferase</fullName>
    </alternativeName>
    <alternativeName>
        <fullName evidence="10 14">Cobinamide/cobalamin adenosyltransferase</fullName>
    </alternativeName>
</protein>
<evidence type="ECO:0000313" key="17">
    <source>
        <dbReference type="EMBL" id="MBK7271625.1"/>
    </source>
</evidence>
<dbReference type="Proteomes" id="UP000886632">
    <property type="component" value="Unassembled WGS sequence"/>
</dbReference>
<feature type="domain" description="Cobalamin adenosyltransferase-like" evidence="15">
    <location>
        <begin position="7"/>
        <end position="184"/>
    </location>
</feature>
<evidence type="ECO:0000256" key="11">
    <source>
        <dbReference type="ARBA" id="ARBA00033354"/>
    </source>
</evidence>
<accession>A0A935IHV7</accession>
<dbReference type="InterPro" id="IPR016030">
    <property type="entry name" value="CblAdoTrfase-like"/>
</dbReference>
<dbReference type="InterPro" id="IPR036451">
    <property type="entry name" value="CblAdoTrfase-like_sf"/>
</dbReference>
<organism evidence="17 20">
    <name type="scientific">Candidatus Phosphoribacter hodrii</name>
    <dbReference type="NCBI Taxonomy" id="2953743"/>
    <lineage>
        <taxon>Bacteria</taxon>
        <taxon>Bacillati</taxon>
        <taxon>Actinomycetota</taxon>
        <taxon>Actinomycetes</taxon>
        <taxon>Micrococcales</taxon>
        <taxon>Dermatophilaceae</taxon>
        <taxon>Candidatus Phosphoribacter</taxon>
    </lineage>
</organism>
<dbReference type="GO" id="GO:0008817">
    <property type="term" value="F:corrinoid adenosyltransferase activity"/>
    <property type="evidence" value="ECO:0007669"/>
    <property type="project" value="UniProtKB-UniRule"/>
</dbReference>
<gene>
    <name evidence="16" type="ORF">IPF40_07435</name>
    <name evidence="17" type="ORF">IPI13_00085</name>
    <name evidence="18" type="ORF">IPP00_15300</name>
</gene>
<comment type="catalytic activity">
    <reaction evidence="12 14">
        <text>2 cob(II)yrinate a,c diamide + reduced [electron-transfer flavoprotein] + 2 ATP = 2 adenosylcob(III)yrinate a,c-diamide + 2 triphosphate + oxidized [electron-transfer flavoprotein] + 3 H(+)</text>
        <dbReference type="Rhea" id="RHEA:11528"/>
        <dbReference type="Rhea" id="RHEA-COMP:10685"/>
        <dbReference type="Rhea" id="RHEA-COMP:10686"/>
        <dbReference type="ChEBI" id="CHEBI:15378"/>
        <dbReference type="ChEBI" id="CHEBI:18036"/>
        <dbReference type="ChEBI" id="CHEBI:30616"/>
        <dbReference type="ChEBI" id="CHEBI:57692"/>
        <dbReference type="ChEBI" id="CHEBI:58307"/>
        <dbReference type="ChEBI" id="CHEBI:58503"/>
        <dbReference type="ChEBI" id="CHEBI:58537"/>
        <dbReference type="EC" id="2.5.1.17"/>
    </reaction>
</comment>
<dbReference type="Pfam" id="PF01923">
    <property type="entry name" value="Cob_adeno_trans"/>
    <property type="match status" value="1"/>
</dbReference>
<dbReference type="EMBL" id="JADIXZ010000004">
    <property type="protein sequence ID" value="MBK6300875.1"/>
    <property type="molecule type" value="Genomic_DNA"/>
</dbReference>
<comment type="similarity">
    <text evidence="2 14">Belongs to the Cob(I)alamin adenosyltransferase family.</text>
</comment>
<dbReference type="NCBIfam" id="TIGR00636">
    <property type="entry name" value="PduO_Nterm"/>
    <property type="match status" value="1"/>
</dbReference>
<evidence type="ECO:0000256" key="12">
    <source>
        <dbReference type="ARBA" id="ARBA00048555"/>
    </source>
</evidence>
<evidence type="ECO:0000256" key="8">
    <source>
        <dbReference type="ARBA" id="ARBA00022840"/>
    </source>
</evidence>
<evidence type="ECO:0000256" key="5">
    <source>
        <dbReference type="ARBA" id="ARBA00022573"/>
    </source>
</evidence>
<dbReference type="Gene3D" id="1.20.1200.10">
    <property type="entry name" value="Cobalamin adenosyltransferase-like"/>
    <property type="match status" value="1"/>
</dbReference>
<comment type="caution">
    <text evidence="17">The sequence shown here is derived from an EMBL/GenBank/DDBJ whole genome shotgun (WGS) entry which is preliminary data.</text>
</comment>
<evidence type="ECO:0000313" key="16">
    <source>
        <dbReference type="EMBL" id="MBK6300875.1"/>
    </source>
</evidence>
<dbReference type="InterPro" id="IPR029499">
    <property type="entry name" value="PduO-typ"/>
</dbReference>
<dbReference type="GO" id="GO:0009236">
    <property type="term" value="P:cobalamin biosynthetic process"/>
    <property type="evidence" value="ECO:0007669"/>
    <property type="project" value="UniProtKB-UniRule"/>
</dbReference>
<evidence type="ECO:0000256" key="14">
    <source>
        <dbReference type="RuleBase" id="RU366026"/>
    </source>
</evidence>
<dbReference type="EC" id="2.5.1.17" evidence="3 14"/>
<dbReference type="PANTHER" id="PTHR12213:SF0">
    <property type="entry name" value="CORRINOID ADENOSYLTRANSFERASE MMAB"/>
    <property type="match status" value="1"/>
</dbReference>
<proteinExistence type="inferred from homology"/>
<evidence type="ECO:0000256" key="2">
    <source>
        <dbReference type="ARBA" id="ARBA00007487"/>
    </source>
</evidence>
<evidence type="ECO:0000256" key="7">
    <source>
        <dbReference type="ARBA" id="ARBA00022741"/>
    </source>
</evidence>
<dbReference type="EMBL" id="JADJIB010000001">
    <property type="protein sequence ID" value="MBK7271625.1"/>
    <property type="molecule type" value="Genomic_DNA"/>
</dbReference>
<evidence type="ECO:0000256" key="6">
    <source>
        <dbReference type="ARBA" id="ARBA00022679"/>
    </source>
</evidence>
<dbReference type="SUPFAM" id="SSF89028">
    <property type="entry name" value="Cobalamin adenosyltransferase-like"/>
    <property type="match status" value="1"/>
</dbReference>
<comment type="catalytic activity">
    <reaction evidence="13 14">
        <text>2 cob(II)alamin + reduced [electron-transfer flavoprotein] + 2 ATP = 2 adenosylcob(III)alamin + 2 triphosphate + oxidized [electron-transfer flavoprotein] + 3 H(+)</text>
        <dbReference type="Rhea" id="RHEA:28671"/>
        <dbReference type="Rhea" id="RHEA-COMP:10685"/>
        <dbReference type="Rhea" id="RHEA-COMP:10686"/>
        <dbReference type="ChEBI" id="CHEBI:15378"/>
        <dbReference type="ChEBI" id="CHEBI:16304"/>
        <dbReference type="ChEBI" id="CHEBI:18036"/>
        <dbReference type="ChEBI" id="CHEBI:18408"/>
        <dbReference type="ChEBI" id="CHEBI:30616"/>
        <dbReference type="ChEBI" id="CHEBI:57692"/>
        <dbReference type="ChEBI" id="CHEBI:58307"/>
        <dbReference type="EC" id="2.5.1.17"/>
    </reaction>
</comment>
<evidence type="ECO:0000313" key="19">
    <source>
        <dbReference type="Proteomes" id="UP000718281"/>
    </source>
</evidence>
<dbReference type="EMBL" id="JADKGK010000024">
    <property type="protein sequence ID" value="MBL0005275.1"/>
    <property type="molecule type" value="Genomic_DNA"/>
</dbReference>
<dbReference type="Proteomes" id="UP000726105">
    <property type="component" value="Unassembled WGS sequence"/>
</dbReference>
<dbReference type="Proteomes" id="UP000718281">
    <property type="component" value="Unassembled WGS sequence"/>
</dbReference>